<dbReference type="EMBL" id="PCVO01000059">
    <property type="protein sequence ID" value="PIQ74929.1"/>
    <property type="molecule type" value="Genomic_DNA"/>
</dbReference>
<gene>
    <name evidence="8" type="ORF">COV84_03960</name>
</gene>
<keyword evidence="2" id="KW-0732">Signal</keyword>
<evidence type="ECO:0000256" key="5">
    <source>
        <dbReference type="ARBA" id="ARBA00023284"/>
    </source>
</evidence>
<evidence type="ECO:0000256" key="3">
    <source>
        <dbReference type="ARBA" id="ARBA00023002"/>
    </source>
</evidence>
<evidence type="ECO:0000313" key="8">
    <source>
        <dbReference type="EMBL" id="PIQ74929.1"/>
    </source>
</evidence>
<evidence type="ECO:0000256" key="2">
    <source>
        <dbReference type="ARBA" id="ARBA00022729"/>
    </source>
</evidence>
<dbReference type="AlphaFoldDB" id="A0A2H0KS04"/>
<evidence type="ECO:0000256" key="1">
    <source>
        <dbReference type="ARBA" id="ARBA00005791"/>
    </source>
</evidence>
<organism evidence="8 9">
    <name type="scientific">Candidatus Portnoybacteria bacterium CG11_big_fil_rev_8_21_14_0_20_40_15</name>
    <dbReference type="NCBI Taxonomy" id="1974817"/>
    <lineage>
        <taxon>Bacteria</taxon>
        <taxon>Candidatus Portnoyibacteriota</taxon>
    </lineage>
</organism>
<keyword evidence="6" id="KW-0472">Membrane</keyword>
<dbReference type="SUPFAM" id="SSF52833">
    <property type="entry name" value="Thioredoxin-like"/>
    <property type="match status" value="1"/>
</dbReference>
<dbReference type="PANTHER" id="PTHR13887:SF14">
    <property type="entry name" value="DISULFIDE BOND FORMATION PROTEIN D"/>
    <property type="match status" value="1"/>
</dbReference>
<evidence type="ECO:0000256" key="6">
    <source>
        <dbReference type="SAM" id="Phobius"/>
    </source>
</evidence>
<keyword evidence="6" id="KW-1133">Transmembrane helix</keyword>
<comment type="caution">
    <text evidence="8">The sequence shown here is derived from an EMBL/GenBank/DDBJ whole genome shotgun (WGS) entry which is preliminary data.</text>
</comment>
<proteinExistence type="inferred from homology"/>
<keyword evidence="4" id="KW-1015">Disulfide bond</keyword>
<accession>A0A2H0KS04</accession>
<keyword evidence="6" id="KW-0812">Transmembrane</keyword>
<keyword evidence="3" id="KW-0560">Oxidoreductase</keyword>
<dbReference type="InterPro" id="IPR012336">
    <property type="entry name" value="Thioredoxin-like_fold"/>
</dbReference>
<protein>
    <recommendedName>
        <fullName evidence="7">Thioredoxin domain-containing protein</fullName>
    </recommendedName>
</protein>
<dbReference type="Gene3D" id="3.40.30.10">
    <property type="entry name" value="Glutaredoxin"/>
    <property type="match status" value="1"/>
</dbReference>
<keyword evidence="5" id="KW-0676">Redox-active center</keyword>
<dbReference type="PROSITE" id="PS51352">
    <property type="entry name" value="THIOREDOXIN_2"/>
    <property type="match status" value="1"/>
</dbReference>
<reference evidence="8 9" key="1">
    <citation type="submission" date="2017-09" db="EMBL/GenBank/DDBJ databases">
        <title>Depth-based differentiation of microbial function through sediment-hosted aquifers and enrichment of novel symbionts in the deep terrestrial subsurface.</title>
        <authorList>
            <person name="Probst A.J."/>
            <person name="Ladd B."/>
            <person name="Jarett J.K."/>
            <person name="Geller-Mcgrath D.E."/>
            <person name="Sieber C.M."/>
            <person name="Emerson J.B."/>
            <person name="Anantharaman K."/>
            <person name="Thomas B.C."/>
            <person name="Malmstrom R."/>
            <person name="Stieglmeier M."/>
            <person name="Klingl A."/>
            <person name="Woyke T."/>
            <person name="Ryan C.M."/>
            <person name="Banfield J.F."/>
        </authorList>
    </citation>
    <scope>NUCLEOTIDE SEQUENCE [LARGE SCALE GENOMIC DNA]</scope>
    <source>
        <strain evidence="8">CG11_big_fil_rev_8_21_14_0_20_40_15</strain>
    </source>
</reference>
<evidence type="ECO:0000256" key="4">
    <source>
        <dbReference type="ARBA" id="ARBA00023157"/>
    </source>
</evidence>
<feature type="transmembrane region" description="Helical" evidence="6">
    <location>
        <begin position="6"/>
        <end position="24"/>
    </location>
</feature>
<feature type="domain" description="Thioredoxin" evidence="7">
    <location>
        <begin position="24"/>
        <end position="208"/>
    </location>
</feature>
<evidence type="ECO:0000259" key="7">
    <source>
        <dbReference type="PROSITE" id="PS51352"/>
    </source>
</evidence>
<dbReference type="Pfam" id="PF13462">
    <property type="entry name" value="Thioredoxin_4"/>
    <property type="match status" value="1"/>
</dbReference>
<dbReference type="InterPro" id="IPR013766">
    <property type="entry name" value="Thioredoxin_domain"/>
</dbReference>
<sequence length="208" mass="23075">MSDKKIIIIAVILALILIGAGWFYSKNKPSPAAVSNTQNSQTNSSQDKTPGIMIGDEKAPVTIEEYTNFLCSHCADFALQTFPKIEENYIKTGKVKIVIYVLPPLELARAGFCANQAGKFLEFNDYIFNHQADITREDALLSAAKNMGLGDGFEQCYNSDLAKTAAQDWYNKANEIKIEGTPTFYINGQQIVGAQPYEEFQKIIDSKL</sequence>
<evidence type="ECO:0000313" key="9">
    <source>
        <dbReference type="Proteomes" id="UP000229317"/>
    </source>
</evidence>
<comment type="similarity">
    <text evidence="1">Belongs to the thioredoxin family. DsbA subfamily.</text>
</comment>
<dbReference type="Proteomes" id="UP000229317">
    <property type="component" value="Unassembled WGS sequence"/>
</dbReference>
<dbReference type="InterPro" id="IPR036249">
    <property type="entry name" value="Thioredoxin-like_sf"/>
</dbReference>
<dbReference type="GO" id="GO:0016491">
    <property type="term" value="F:oxidoreductase activity"/>
    <property type="evidence" value="ECO:0007669"/>
    <property type="project" value="UniProtKB-KW"/>
</dbReference>
<dbReference type="PANTHER" id="PTHR13887">
    <property type="entry name" value="GLUTATHIONE S-TRANSFERASE KAPPA"/>
    <property type="match status" value="1"/>
</dbReference>
<name>A0A2H0KS04_9BACT</name>